<organism evidence="2 3">
    <name type="scientific">Dryococelus australis</name>
    <dbReference type="NCBI Taxonomy" id="614101"/>
    <lineage>
        <taxon>Eukaryota</taxon>
        <taxon>Metazoa</taxon>
        <taxon>Ecdysozoa</taxon>
        <taxon>Arthropoda</taxon>
        <taxon>Hexapoda</taxon>
        <taxon>Insecta</taxon>
        <taxon>Pterygota</taxon>
        <taxon>Neoptera</taxon>
        <taxon>Polyneoptera</taxon>
        <taxon>Phasmatodea</taxon>
        <taxon>Verophasmatodea</taxon>
        <taxon>Anareolatae</taxon>
        <taxon>Phasmatidae</taxon>
        <taxon>Eurycanthinae</taxon>
        <taxon>Dryococelus</taxon>
    </lineage>
</organism>
<protein>
    <submittedName>
        <fullName evidence="2">Uncharacterized protein</fullName>
    </submittedName>
</protein>
<feature type="region of interest" description="Disordered" evidence="1">
    <location>
        <begin position="278"/>
        <end position="324"/>
    </location>
</feature>
<feature type="compositionally biased region" description="Basic residues" evidence="1">
    <location>
        <begin position="299"/>
        <end position="313"/>
    </location>
</feature>
<feature type="compositionally biased region" description="Basic and acidic residues" evidence="1">
    <location>
        <begin position="282"/>
        <end position="298"/>
    </location>
</feature>
<evidence type="ECO:0000313" key="3">
    <source>
        <dbReference type="Proteomes" id="UP001159363"/>
    </source>
</evidence>
<keyword evidence="3" id="KW-1185">Reference proteome</keyword>
<gene>
    <name evidence="2" type="ORF">PR048_032116</name>
</gene>
<reference evidence="2 3" key="1">
    <citation type="submission" date="2023-02" db="EMBL/GenBank/DDBJ databases">
        <title>LHISI_Scaffold_Assembly.</title>
        <authorList>
            <person name="Stuart O.P."/>
            <person name="Cleave R."/>
            <person name="Magrath M.J.L."/>
            <person name="Mikheyev A.S."/>
        </authorList>
    </citation>
    <scope>NUCLEOTIDE SEQUENCE [LARGE SCALE GENOMIC DNA]</scope>
    <source>
        <strain evidence="2">Daus_M_001</strain>
        <tissue evidence="2">Leg muscle</tissue>
    </source>
</reference>
<sequence>MPHCHVRGVAGAAANEQTSEARLYTGLWILAFSRHGGKYRRSSSLASGIFEKSKSTGSLTQQAYNACEDTCYLANTSVSSQTLLRDDYDQVAGVDLRQSSFSHAESTVAERIARSPPTKANRVQSRLGHRIFAQVGIVPDDAVVQGSPVSPTSSFRRCSILTSITLIGSQDLAVKSRPNVFTHSHYTRTSLEFLRNEILKQVLPELRSSIVLRVLECSENIQVLLESKRCYDKLKLHCRGSLWHRGYSTHVEWRAERFGRLFTSRSREQMRVNRRGYGVAPECKDGENRRSPPADQQHRQARFAHAKIRKRTRRESNPAHLGRT</sequence>
<evidence type="ECO:0000256" key="1">
    <source>
        <dbReference type="SAM" id="MobiDB-lite"/>
    </source>
</evidence>
<dbReference type="EMBL" id="JARBHB010000016">
    <property type="protein sequence ID" value="KAJ8866273.1"/>
    <property type="molecule type" value="Genomic_DNA"/>
</dbReference>
<comment type="caution">
    <text evidence="2">The sequence shown here is derived from an EMBL/GenBank/DDBJ whole genome shotgun (WGS) entry which is preliminary data.</text>
</comment>
<name>A0ABQ9G1A9_9NEOP</name>
<accession>A0ABQ9G1A9</accession>
<evidence type="ECO:0000313" key="2">
    <source>
        <dbReference type="EMBL" id="KAJ8866273.1"/>
    </source>
</evidence>
<proteinExistence type="predicted"/>
<dbReference type="Proteomes" id="UP001159363">
    <property type="component" value="Chromosome 15"/>
</dbReference>